<dbReference type="Pfam" id="PF13181">
    <property type="entry name" value="TPR_8"/>
    <property type="match status" value="1"/>
</dbReference>
<protein>
    <submittedName>
        <fullName evidence="2">Tetratricopeptide repeat protein</fullName>
    </submittedName>
</protein>
<reference evidence="2" key="1">
    <citation type="submission" date="2022-07" db="EMBL/GenBank/DDBJ databases">
        <title>Isolation, identification, and degradation of a PFOSA degrading strain from sewage treatment plant.</title>
        <authorList>
            <person name="Zhang L."/>
            <person name="Huo Y."/>
        </authorList>
    </citation>
    <scope>NUCLEOTIDE SEQUENCE</scope>
    <source>
        <strain evidence="2">C1</strain>
    </source>
</reference>
<feature type="repeat" description="TPR" evidence="1">
    <location>
        <begin position="255"/>
        <end position="288"/>
    </location>
</feature>
<dbReference type="Proteomes" id="UP001059844">
    <property type="component" value="Chromosome"/>
</dbReference>
<gene>
    <name evidence="2" type="ORF">NOX80_10885</name>
</gene>
<dbReference type="PROSITE" id="PS50293">
    <property type="entry name" value="TPR_REGION"/>
    <property type="match status" value="1"/>
</dbReference>
<evidence type="ECO:0000256" key="1">
    <source>
        <dbReference type="PROSITE-ProRule" id="PRU00339"/>
    </source>
</evidence>
<dbReference type="PANTHER" id="PTHR44809:SF1">
    <property type="entry name" value="PROTEIN O-MANNOSYL-TRANSFERASE TMTC1"/>
    <property type="match status" value="1"/>
</dbReference>
<keyword evidence="1" id="KW-0802">TPR repeat</keyword>
<dbReference type="SMART" id="SM00028">
    <property type="entry name" value="TPR"/>
    <property type="match status" value="4"/>
</dbReference>
<keyword evidence="3" id="KW-1185">Reference proteome</keyword>
<dbReference type="EMBL" id="CP101751">
    <property type="protein sequence ID" value="UUC47374.1"/>
    <property type="molecule type" value="Genomic_DNA"/>
</dbReference>
<organism evidence="2 3">
    <name type="scientific">Flavobacterium cerinum</name>
    <dbReference type="NCBI Taxonomy" id="2502784"/>
    <lineage>
        <taxon>Bacteria</taxon>
        <taxon>Pseudomonadati</taxon>
        <taxon>Bacteroidota</taxon>
        <taxon>Flavobacteriia</taxon>
        <taxon>Flavobacteriales</taxon>
        <taxon>Flavobacteriaceae</taxon>
        <taxon>Flavobacterium</taxon>
    </lineage>
</organism>
<dbReference type="InterPro" id="IPR019734">
    <property type="entry name" value="TPR_rpt"/>
</dbReference>
<dbReference type="Pfam" id="PF00515">
    <property type="entry name" value="TPR_1"/>
    <property type="match status" value="1"/>
</dbReference>
<dbReference type="PROSITE" id="PS50005">
    <property type="entry name" value="TPR"/>
    <property type="match status" value="1"/>
</dbReference>
<accession>A0ABY5J1D6</accession>
<proteinExistence type="predicted"/>
<evidence type="ECO:0000313" key="3">
    <source>
        <dbReference type="Proteomes" id="UP001059844"/>
    </source>
</evidence>
<dbReference type="PANTHER" id="PTHR44809">
    <property type="match status" value="1"/>
</dbReference>
<sequence>MNGQNFSVQLKSHAKLASGKPITAKLERSTINLYLAILEPVLIIYYIAEHDEAYYCWFTEKTVDLTKKNKSFTISFNSTNKLSSIDWNTISSHIEEIFSRRFLLHSFPEHTFSEMGIEEKEASAHFIKGDFTSALHIYYQLQKKSPSAHLLNSIALCHYELYQYKDALKNINEALAIIDSSTIRLNKASILTEYGIESGNKAMVLEASTIFKSSLDENEDYNQHYNYANTLRWLGYYDEAKKHLKIALDKNPNYAEAWKNLGEIYSKKGDTDKEINCYKNALAINPKLAPALMSMGIALIREMQNFDEGIKYLEKAVMEDPDLFSKFSTGYFWLSFANFGIDQNSKGEFYLSQGLTHYPGDPYLLNLKRNLFVERWHESPEKKRLAKEFMLFRLNFEPNDTIALECLCKIYFNDGENSRMFELIKNRTVLFQNTSTVEFIESGFDLEPFLSSIRSYGDYCSFWSCYLFCHKKLRQYSS</sequence>
<dbReference type="InterPro" id="IPR011990">
    <property type="entry name" value="TPR-like_helical_dom_sf"/>
</dbReference>
<name>A0ABY5J1D6_9FLAO</name>
<dbReference type="Gene3D" id="1.25.40.10">
    <property type="entry name" value="Tetratricopeptide repeat domain"/>
    <property type="match status" value="1"/>
</dbReference>
<evidence type="ECO:0000313" key="2">
    <source>
        <dbReference type="EMBL" id="UUC47374.1"/>
    </source>
</evidence>
<dbReference type="SUPFAM" id="SSF48452">
    <property type="entry name" value="TPR-like"/>
    <property type="match status" value="2"/>
</dbReference>
<dbReference type="InterPro" id="IPR052943">
    <property type="entry name" value="TMTC_O-mannosyl-trnsfr"/>
</dbReference>